<evidence type="ECO:0000313" key="2">
    <source>
        <dbReference type="Proteomes" id="UP001243375"/>
    </source>
</evidence>
<keyword evidence="2" id="KW-1185">Reference proteome</keyword>
<proteinExistence type="predicted"/>
<dbReference type="Proteomes" id="UP001243375">
    <property type="component" value="Unassembled WGS sequence"/>
</dbReference>
<name>A0ACC2X0S2_9TREE</name>
<gene>
    <name evidence="1" type="ORF">QFC22_004458</name>
</gene>
<comment type="caution">
    <text evidence="1">The sequence shown here is derived from an EMBL/GenBank/DDBJ whole genome shotgun (WGS) entry which is preliminary data.</text>
</comment>
<protein>
    <submittedName>
        <fullName evidence="1">Uncharacterized protein</fullName>
    </submittedName>
</protein>
<accession>A0ACC2X0S2</accession>
<organism evidence="1 2">
    <name type="scientific">Naganishia vaughanmartiniae</name>
    <dbReference type="NCBI Taxonomy" id="1424756"/>
    <lineage>
        <taxon>Eukaryota</taxon>
        <taxon>Fungi</taxon>
        <taxon>Dikarya</taxon>
        <taxon>Basidiomycota</taxon>
        <taxon>Agaricomycotina</taxon>
        <taxon>Tremellomycetes</taxon>
        <taxon>Filobasidiales</taxon>
        <taxon>Filobasidiaceae</taxon>
        <taxon>Naganishia</taxon>
    </lineage>
</organism>
<dbReference type="EMBL" id="JASBWU010000012">
    <property type="protein sequence ID" value="KAJ9117608.1"/>
    <property type="molecule type" value="Genomic_DNA"/>
</dbReference>
<reference evidence="1" key="1">
    <citation type="submission" date="2023-04" db="EMBL/GenBank/DDBJ databases">
        <title>Draft Genome sequencing of Naganishia species isolated from polar environments using Oxford Nanopore Technology.</title>
        <authorList>
            <person name="Leo P."/>
            <person name="Venkateswaran K."/>
        </authorList>
    </citation>
    <scope>NUCLEOTIDE SEQUENCE</scope>
    <source>
        <strain evidence="1">MNA-CCFEE 5425</strain>
    </source>
</reference>
<sequence length="942" mass="102781">MATYIDSGYPSRIQEEDTASLSTASIATSRRPESTRTFGSPSKNERTQYFGAPTMNRHLSESSQQSRSMSPFSYRYDPGKVSPNNMIMLEREIDPLDTTSKPLHAIVSPFSSPIGRSSNHQSSATNSPRADTSEDLFPDDSLGSSQTSVQDDAIQRSAKLESPDLPGIPLVTTTLPPANYIVLSQPLAEPLPTSTPPTLLVPSKISLSEITSSNPSSSRRVSRKQVPTLPSSVEDLKQPKATNARHSALELGSPILAVPYPDGTDSTQAAGRSNSLPLVSNPLHGDVTSLEPAKRGLGIDHKEKANSGVLRDKEGFREDRRSMEGASRHLGNAPHIPTRNLEEKKVAPGIPTRSASLLESIPSNTASRPSASRPQHPFDHFIYARQSGAPSAAHGQGQDEGKGSMEERRPSDQTFTSGFSLTRLTDEETPVLPAVAERTTPSNRLAHLPEPLRGYEPGVRFSVQPVAGGSPLGQSQSENYLPLNSSRKAGNNGQTRNLRGTGMGGDTIKGRSMELFTLPEVSSISVPSLHRGISTSSGHNQGRRSPRGSPMREQSSPFVTVSAAHEKKTKPRLFQRRSHTTTRQLTAGESGDMSLSDYASDASLSATSSRPSSFGRGKRREKKIRKKREAAIFDAGPDRLPTPRELLAVSKLPVYNVDGEKVMFGDVVAGGGGLQTIVVFIRHWYCPLCAEYVECIIRTVDREALEKANVKLVIIGNGSRRMLPAYSKKVMRSPFEMYTDPKLRVYRGLGMTKQTHDGGDEDDKGDYITMGAMKGTLEVAKRATKMPLGRPGTIPQLGGEFIFSSALQCSYAHRMTNTRAHAPIRDIVARTGALLDFIHVERGPPPPAIHRTPALPSYEAPDGMVFGNWGESGVELTFAERDILEQRRTSEGEGWKVERERELERIRRDRERRRSRLNEVGKMACDVEEGEGMTSGDEARVA</sequence>
<evidence type="ECO:0000313" key="1">
    <source>
        <dbReference type="EMBL" id="KAJ9117608.1"/>
    </source>
</evidence>